<keyword evidence="6" id="KW-1133">Transmembrane helix</keyword>
<dbReference type="PANTHER" id="PTHR23098:SF16">
    <property type="entry name" value="REGULATORY PROTEIN ZESTE"/>
    <property type="match status" value="1"/>
</dbReference>
<protein>
    <recommendedName>
        <fullName evidence="2">Regulatory protein zeste</fullName>
    </recommendedName>
</protein>
<comment type="subunit">
    <text evidence="1">Self-associates forming complexes of several hundred monomers.</text>
</comment>
<proteinExistence type="predicted"/>
<keyword evidence="3" id="KW-0805">Transcription regulation</keyword>
<name>A0A6J1NND9_BICAN</name>
<evidence type="ECO:0000256" key="5">
    <source>
        <dbReference type="ARBA" id="ARBA00025466"/>
    </source>
</evidence>
<dbReference type="GeneID" id="112051838"/>
<evidence type="ECO:0000256" key="4">
    <source>
        <dbReference type="ARBA" id="ARBA00023163"/>
    </source>
</evidence>
<keyword evidence="4" id="KW-0804">Transcription</keyword>
<keyword evidence="8" id="KW-1185">Reference proteome</keyword>
<dbReference type="RefSeq" id="XP_023946418.2">
    <property type="nucleotide sequence ID" value="XM_024090650.2"/>
</dbReference>
<sequence>MECSDNLNLAAINITKTIFESVPLFLLISILVYGIEKILRLGKNYTRFTNKKMAPCRAASEKQLELLLEFIEKHKNVFLNNLGGGPLARQTSIQKWEEISRKLNSVGSGCNKTAIEWKRYWTLLKSRTKVKAVDVRRASIAARSSSNYKPPLTPIEKRIIGILGKEALEIKSETRIPIKIADPPSEPARCPSPMEEIIFEEHLSLSSIETTDVENTPQWAMEIENKRLESHTKIYQEIKGVKNAIEAQTVAINRVGDLLAAWLEKSNTYTIAQIDSDS</sequence>
<dbReference type="AlphaFoldDB" id="A0A6J1NND9"/>
<evidence type="ECO:0000256" key="6">
    <source>
        <dbReference type="SAM" id="Phobius"/>
    </source>
</evidence>
<evidence type="ECO:0000313" key="9">
    <source>
        <dbReference type="RefSeq" id="XP_023946418.2"/>
    </source>
</evidence>
<organism evidence="8 9">
    <name type="scientific">Bicyclus anynana</name>
    <name type="common">Squinting bush brown butterfly</name>
    <dbReference type="NCBI Taxonomy" id="110368"/>
    <lineage>
        <taxon>Eukaryota</taxon>
        <taxon>Metazoa</taxon>
        <taxon>Ecdysozoa</taxon>
        <taxon>Arthropoda</taxon>
        <taxon>Hexapoda</taxon>
        <taxon>Insecta</taxon>
        <taxon>Pterygota</taxon>
        <taxon>Neoptera</taxon>
        <taxon>Endopterygota</taxon>
        <taxon>Lepidoptera</taxon>
        <taxon>Glossata</taxon>
        <taxon>Ditrysia</taxon>
        <taxon>Papilionoidea</taxon>
        <taxon>Nymphalidae</taxon>
        <taxon>Satyrinae</taxon>
        <taxon>Satyrini</taxon>
        <taxon>Mycalesina</taxon>
        <taxon>Bicyclus</taxon>
    </lineage>
</organism>
<dbReference type="PANTHER" id="PTHR23098">
    <property type="entry name" value="AGAP001331-PA-RELATED"/>
    <property type="match status" value="1"/>
</dbReference>
<keyword evidence="6" id="KW-0472">Membrane</keyword>
<dbReference type="GO" id="GO:0005634">
    <property type="term" value="C:nucleus"/>
    <property type="evidence" value="ECO:0007669"/>
    <property type="project" value="TreeGrafter"/>
</dbReference>
<reference evidence="9" key="1">
    <citation type="submission" date="2025-08" db="UniProtKB">
        <authorList>
            <consortium name="RefSeq"/>
        </authorList>
    </citation>
    <scope>IDENTIFICATION</scope>
</reference>
<dbReference type="KEGG" id="bany:112051838"/>
<evidence type="ECO:0000256" key="1">
    <source>
        <dbReference type="ARBA" id="ARBA00011764"/>
    </source>
</evidence>
<dbReference type="OrthoDB" id="6931947at2759"/>
<dbReference type="InterPro" id="IPR028002">
    <property type="entry name" value="Myb_DNA-bind_5"/>
</dbReference>
<gene>
    <name evidence="9" type="primary">LOC112051838</name>
</gene>
<dbReference type="Pfam" id="PF13873">
    <property type="entry name" value="Myb_DNA-bind_5"/>
    <property type="match status" value="1"/>
</dbReference>
<dbReference type="Proteomes" id="UP001652582">
    <property type="component" value="Chromosome 19"/>
</dbReference>
<evidence type="ECO:0000313" key="8">
    <source>
        <dbReference type="Proteomes" id="UP001652582"/>
    </source>
</evidence>
<feature type="transmembrane region" description="Helical" evidence="6">
    <location>
        <begin position="17"/>
        <end position="35"/>
    </location>
</feature>
<evidence type="ECO:0000256" key="3">
    <source>
        <dbReference type="ARBA" id="ARBA00023015"/>
    </source>
</evidence>
<feature type="domain" description="Myb/SANT-like DNA-binding" evidence="7">
    <location>
        <begin position="60"/>
        <end position="132"/>
    </location>
</feature>
<accession>A0A6J1NND9</accession>
<evidence type="ECO:0000259" key="7">
    <source>
        <dbReference type="Pfam" id="PF13873"/>
    </source>
</evidence>
<keyword evidence="6" id="KW-0812">Transmembrane</keyword>
<comment type="function">
    <text evidence="5">Involved in transvection phenomena (= synapsis-dependent gene expression), where the synaptic pairing of chromosomes carrying genes with which zeste interacts influences the expression of these genes. Zeste binds to DNA and stimulates transcription from a nearby promoter.</text>
</comment>
<evidence type="ECO:0000256" key="2">
    <source>
        <dbReference type="ARBA" id="ARBA00016807"/>
    </source>
</evidence>